<dbReference type="GO" id="GO:0008170">
    <property type="term" value="F:N-methyltransferase activity"/>
    <property type="evidence" value="ECO:0007669"/>
    <property type="project" value="InterPro"/>
</dbReference>
<evidence type="ECO:0000256" key="1">
    <source>
        <dbReference type="ARBA" id="ARBA00022603"/>
    </source>
</evidence>
<evidence type="ECO:0000259" key="4">
    <source>
        <dbReference type="SMART" id="SM00470"/>
    </source>
</evidence>
<dbReference type="Gene3D" id="3.40.50.150">
    <property type="entry name" value="Vaccinia Virus protein VP39"/>
    <property type="match status" value="1"/>
</dbReference>
<organism evidence="5 6">
    <name type="scientific">Candidatus Buchananbacteria bacterium RBG_13_36_9</name>
    <dbReference type="NCBI Taxonomy" id="1797530"/>
    <lineage>
        <taxon>Bacteria</taxon>
        <taxon>Candidatus Buchananiibacteriota</taxon>
    </lineage>
</organism>
<dbReference type="Proteomes" id="UP000176498">
    <property type="component" value="Unassembled WGS sequence"/>
</dbReference>
<gene>
    <name evidence="5" type="ORF">A2Y82_01600</name>
</gene>
<comment type="similarity">
    <text evidence="3">Belongs to the N(4)/N(6)-methyltransferase family.</text>
</comment>
<dbReference type="Pfam" id="PF02195">
    <property type="entry name" value="ParB_N"/>
    <property type="match status" value="1"/>
</dbReference>
<name>A0A1G1XM96_9BACT</name>
<evidence type="ECO:0000256" key="2">
    <source>
        <dbReference type="ARBA" id="ARBA00022679"/>
    </source>
</evidence>
<dbReference type="GO" id="GO:0005694">
    <property type="term" value="C:chromosome"/>
    <property type="evidence" value="ECO:0007669"/>
    <property type="project" value="TreeGrafter"/>
</dbReference>
<comment type="caution">
    <text evidence="5">The sequence shown here is derived from an EMBL/GenBank/DDBJ whole genome shotgun (WGS) entry which is preliminary data.</text>
</comment>
<dbReference type="InterPro" id="IPR015840">
    <property type="entry name" value="DNA_MeTrfase_ParB"/>
</dbReference>
<dbReference type="InterPro" id="IPR001091">
    <property type="entry name" value="RM_Methyltransferase"/>
</dbReference>
<dbReference type="InterPro" id="IPR029063">
    <property type="entry name" value="SAM-dependent_MTases_sf"/>
</dbReference>
<dbReference type="InterPro" id="IPR003115">
    <property type="entry name" value="ParB_N"/>
</dbReference>
<dbReference type="PIRSF" id="PIRSF036758">
    <property type="entry name" value="Aden_M_ParB"/>
    <property type="match status" value="1"/>
</dbReference>
<protein>
    <recommendedName>
        <fullName evidence="3">Methyltransferase</fullName>
        <ecNumber evidence="3">2.1.1.-</ecNumber>
    </recommendedName>
</protein>
<dbReference type="InterPro" id="IPR036086">
    <property type="entry name" value="ParB/Sulfiredoxin_sf"/>
</dbReference>
<dbReference type="InterPro" id="IPR050336">
    <property type="entry name" value="Chromosome_partition/occlusion"/>
</dbReference>
<dbReference type="GO" id="GO:0032259">
    <property type="term" value="P:methylation"/>
    <property type="evidence" value="ECO:0007669"/>
    <property type="project" value="UniProtKB-KW"/>
</dbReference>
<dbReference type="CDD" id="cd16401">
    <property type="entry name" value="ParB_N_like_MT"/>
    <property type="match status" value="1"/>
</dbReference>
<dbReference type="SUPFAM" id="SSF110849">
    <property type="entry name" value="ParB/Sulfiredoxin"/>
    <property type="match status" value="1"/>
</dbReference>
<dbReference type="InterPro" id="IPR002941">
    <property type="entry name" value="DNA_methylase_N4/N6"/>
</dbReference>
<keyword evidence="1" id="KW-0489">Methyltransferase</keyword>
<dbReference type="GO" id="GO:0003677">
    <property type="term" value="F:DNA binding"/>
    <property type="evidence" value="ECO:0007669"/>
    <property type="project" value="InterPro"/>
</dbReference>
<sequence>MPTKTNLKIVSVLIAELKVDIYNPRIHTPEAISQLKESIKKFGEISPIVVNSAPKRSNIVISGHMRIKACLELGLKEIPTIFVNIPDINREKELNLRMNRTGSWDYDLLKSFDINVLLDVGFDNSDLSLIWDQNLETEDDSFDVEKELKEIKKTDIKVGDLFQIGSHRILCGNSLDLSAVKRLMDGKKTKMIYTDPIYNISLDYNKGISQKQNYGGQTNDKKTDAEYRDFLKKAISNGLAVSEKDLHVFVYCDQRNIGLIQDLYQELGIKNQRVCLWVKNGFNVTPQIAFNKSYEPCVYGIKGSPFLSDIKNLNEILNKEIGTGNRTIDDIMDLLDIWLVKRLPGQDYEHPTQKPPTLHEKAIKRCSKPGDIILDLFCGSGSAIISCEQLKRVCYAVEIEPIFVQLIINRFEKYANIKAKKLN</sequence>
<feature type="domain" description="ParB-like N-terminal" evidence="4">
    <location>
        <begin position="10"/>
        <end position="100"/>
    </location>
</feature>
<dbReference type="PANTHER" id="PTHR33375">
    <property type="entry name" value="CHROMOSOME-PARTITIONING PROTEIN PARB-RELATED"/>
    <property type="match status" value="1"/>
</dbReference>
<dbReference type="SUPFAM" id="SSF53335">
    <property type="entry name" value="S-adenosyl-L-methionine-dependent methyltransferases"/>
    <property type="match status" value="1"/>
</dbReference>
<reference evidence="5 6" key="1">
    <citation type="journal article" date="2016" name="Nat. Commun.">
        <title>Thousands of microbial genomes shed light on interconnected biogeochemical processes in an aquifer system.</title>
        <authorList>
            <person name="Anantharaman K."/>
            <person name="Brown C.T."/>
            <person name="Hug L.A."/>
            <person name="Sharon I."/>
            <person name="Castelle C.J."/>
            <person name="Probst A.J."/>
            <person name="Thomas B.C."/>
            <person name="Singh A."/>
            <person name="Wilkins M.J."/>
            <person name="Karaoz U."/>
            <person name="Brodie E.L."/>
            <person name="Williams K.H."/>
            <person name="Hubbard S.S."/>
            <person name="Banfield J.F."/>
        </authorList>
    </citation>
    <scope>NUCLEOTIDE SEQUENCE [LARGE SCALE GENOMIC DNA]</scope>
</reference>
<dbReference type="PRINTS" id="PR00508">
    <property type="entry name" value="S21N4MTFRASE"/>
</dbReference>
<evidence type="ECO:0000256" key="3">
    <source>
        <dbReference type="RuleBase" id="RU362026"/>
    </source>
</evidence>
<dbReference type="EMBL" id="MHHZ01000022">
    <property type="protein sequence ID" value="OGY41081.1"/>
    <property type="molecule type" value="Genomic_DNA"/>
</dbReference>
<evidence type="ECO:0000313" key="6">
    <source>
        <dbReference type="Proteomes" id="UP000176498"/>
    </source>
</evidence>
<dbReference type="PANTHER" id="PTHR33375:SF1">
    <property type="entry name" value="CHROMOSOME-PARTITIONING PROTEIN PARB-RELATED"/>
    <property type="match status" value="1"/>
</dbReference>
<keyword evidence="2" id="KW-0808">Transferase</keyword>
<dbReference type="Pfam" id="PF01555">
    <property type="entry name" value="N6_N4_Mtase"/>
    <property type="match status" value="1"/>
</dbReference>
<evidence type="ECO:0000313" key="5">
    <source>
        <dbReference type="EMBL" id="OGY41081.1"/>
    </source>
</evidence>
<proteinExistence type="inferred from homology"/>
<dbReference type="SMART" id="SM00470">
    <property type="entry name" value="ParB"/>
    <property type="match status" value="1"/>
</dbReference>
<dbReference type="GO" id="GO:0007059">
    <property type="term" value="P:chromosome segregation"/>
    <property type="evidence" value="ECO:0007669"/>
    <property type="project" value="TreeGrafter"/>
</dbReference>
<accession>A0A1G1XM96</accession>
<dbReference type="Gene3D" id="3.90.1530.10">
    <property type="entry name" value="Conserved hypothetical protein from pyrococcus furiosus pfu- 392566-001, ParB domain"/>
    <property type="match status" value="1"/>
</dbReference>
<dbReference type="EC" id="2.1.1.-" evidence="3"/>
<dbReference type="GO" id="GO:0045881">
    <property type="term" value="P:positive regulation of sporulation resulting in formation of a cellular spore"/>
    <property type="evidence" value="ECO:0007669"/>
    <property type="project" value="TreeGrafter"/>
</dbReference>
<dbReference type="AlphaFoldDB" id="A0A1G1XM96"/>